<feature type="region of interest" description="Disordered" evidence="1">
    <location>
        <begin position="1"/>
        <end position="22"/>
    </location>
</feature>
<dbReference type="EMBL" id="GGEC01060035">
    <property type="protein sequence ID" value="MBX40519.1"/>
    <property type="molecule type" value="Transcribed_RNA"/>
</dbReference>
<dbReference type="AlphaFoldDB" id="A0A2P2NDI4"/>
<reference evidence="2" key="1">
    <citation type="submission" date="2018-02" db="EMBL/GenBank/DDBJ databases">
        <title>Rhizophora mucronata_Transcriptome.</title>
        <authorList>
            <person name="Meera S.P."/>
            <person name="Sreeshan A."/>
            <person name="Augustine A."/>
        </authorList>
    </citation>
    <scope>NUCLEOTIDE SEQUENCE</scope>
    <source>
        <tissue evidence="2">Leaf</tissue>
    </source>
</reference>
<organism evidence="2">
    <name type="scientific">Rhizophora mucronata</name>
    <name type="common">Asiatic mangrove</name>
    <dbReference type="NCBI Taxonomy" id="61149"/>
    <lineage>
        <taxon>Eukaryota</taxon>
        <taxon>Viridiplantae</taxon>
        <taxon>Streptophyta</taxon>
        <taxon>Embryophyta</taxon>
        <taxon>Tracheophyta</taxon>
        <taxon>Spermatophyta</taxon>
        <taxon>Magnoliopsida</taxon>
        <taxon>eudicotyledons</taxon>
        <taxon>Gunneridae</taxon>
        <taxon>Pentapetalae</taxon>
        <taxon>rosids</taxon>
        <taxon>fabids</taxon>
        <taxon>Malpighiales</taxon>
        <taxon>Rhizophoraceae</taxon>
        <taxon>Rhizophora</taxon>
    </lineage>
</organism>
<proteinExistence type="predicted"/>
<evidence type="ECO:0000256" key="1">
    <source>
        <dbReference type="SAM" id="MobiDB-lite"/>
    </source>
</evidence>
<evidence type="ECO:0000313" key="2">
    <source>
        <dbReference type="EMBL" id="MBX40519.1"/>
    </source>
</evidence>
<sequence>MKKRKPTAILLDMETKSPYVPK</sequence>
<accession>A0A2P2NDI4</accession>
<protein>
    <submittedName>
        <fullName evidence="2">Uncharacterized protein</fullName>
    </submittedName>
</protein>
<name>A0A2P2NDI4_RHIMU</name>